<protein>
    <submittedName>
        <fullName evidence="1">Uncharacterized protein</fullName>
    </submittedName>
</protein>
<dbReference type="OrthoDB" id="7182479at2"/>
<reference evidence="2" key="1">
    <citation type="submission" date="2019-01" db="EMBL/GenBank/DDBJ databases">
        <title>Cytophagaceae bacterium strain CAR-16.</title>
        <authorList>
            <person name="Chen W.-M."/>
        </authorList>
    </citation>
    <scope>NUCLEOTIDE SEQUENCE [LARGE SCALE GENOMIC DNA]</scope>
    <source>
        <strain evidence="2">CHR27</strain>
    </source>
</reference>
<dbReference type="Proteomes" id="UP000290958">
    <property type="component" value="Unassembled WGS sequence"/>
</dbReference>
<evidence type="ECO:0000313" key="2">
    <source>
        <dbReference type="Proteomes" id="UP000290958"/>
    </source>
</evidence>
<evidence type="ECO:0000313" key="1">
    <source>
        <dbReference type="EMBL" id="RXR25586.1"/>
    </source>
</evidence>
<accession>A0A4Q1KEG4</accession>
<proteinExistence type="predicted"/>
<comment type="caution">
    <text evidence="1">The sequence shown here is derived from an EMBL/GenBank/DDBJ whole genome shotgun (WGS) entry which is preliminary data.</text>
</comment>
<dbReference type="RefSeq" id="WP_129405141.1">
    <property type="nucleotide sequence ID" value="NZ_SBKP01000019.1"/>
</dbReference>
<name>A0A4Q1KEG4_9SPHN</name>
<organism evidence="1 2">
    <name type="scientific">Sphingobium fluviale</name>
    <dbReference type="NCBI Taxonomy" id="2506423"/>
    <lineage>
        <taxon>Bacteria</taxon>
        <taxon>Pseudomonadati</taxon>
        <taxon>Pseudomonadota</taxon>
        <taxon>Alphaproteobacteria</taxon>
        <taxon>Sphingomonadales</taxon>
        <taxon>Sphingomonadaceae</taxon>
        <taxon>Sphingobium</taxon>
    </lineage>
</organism>
<dbReference type="EMBL" id="SBKP01000019">
    <property type="protein sequence ID" value="RXR25586.1"/>
    <property type="molecule type" value="Genomic_DNA"/>
</dbReference>
<sequence length="266" mass="29466">MTYHRRSLPNSISRFSYYLRTGRILPEPKILDAGVDALVETKFNPYHDPRNGQFTFAPGGPKSLSHVVTSYGQRSGRQRATSLSSEFIIQSDGGELANEIVVIGRRQNDEPSYSLKSPTIRISGSIKRQVEQVAVEFMRHTGKKMVVTSGTRSAREQAAAMYDKFGAGASGSDYSNRRALREIKAAYVTGRMAGQDRHGTILAMEQVIERQIKNGVYISRHLIARAIDIRVNGLAAGERQALHDAVRKAGGKVHPEGRPPHLHVQF</sequence>
<dbReference type="AlphaFoldDB" id="A0A4Q1KEG4"/>
<keyword evidence="2" id="KW-1185">Reference proteome</keyword>
<gene>
    <name evidence="1" type="ORF">EQG66_13830</name>
</gene>